<dbReference type="KEGG" id="tpal:117643138"/>
<sequence>MGNIVADSTYEPHPAPGTMATDRDSVEVGTDSTPGNFGGQFMGADPKVLREAPLWIHRNYKMPIMITENGWAHQRGGTGDNDPRHDSPRAPYHSVYLQELLRVQREDGVDVLGYMVWSLLDSFEWSAGFSRKFGLVYVDYETGSLNRTLKDSSWFFQYMGENRKVPVLEFNFDFSSGATRTSALTFAVIAAATVLWWA</sequence>
<organism evidence="7">
    <name type="scientific">Thrips palmi</name>
    <name type="common">Melon thrips</name>
    <dbReference type="NCBI Taxonomy" id="161013"/>
    <lineage>
        <taxon>Eukaryota</taxon>
        <taxon>Metazoa</taxon>
        <taxon>Ecdysozoa</taxon>
        <taxon>Arthropoda</taxon>
        <taxon>Hexapoda</taxon>
        <taxon>Insecta</taxon>
        <taxon>Pterygota</taxon>
        <taxon>Neoptera</taxon>
        <taxon>Paraneoptera</taxon>
        <taxon>Thysanoptera</taxon>
        <taxon>Terebrantia</taxon>
        <taxon>Thripoidea</taxon>
        <taxon>Thripidae</taxon>
        <taxon>Thrips</taxon>
    </lineage>
</organism>
<dbReference type="SUPFAM" id="SSF51445">
    <property type="entry name" value="(Trans)glycosidases"/>
    <property type="match status" value="1"/>
</dbReference>
<dbReference type="PANTHER" id="PTHR10353:SF36">
    <property type="entry name" value="LP05116P"/>
    <property type="match status" value="1"/>
</dbReference>
<dbReference type="InterPro" id="IPR001360">
    <property type="entry name" value="Glyco_hydro_1"/>
</dbReference>
<evidence type="ECO:0000256" key="2">
    <source>
        <dbReference type="ARBA" id="ARBA00022801"/>
    </source>
</evidence>
<accession>A0A6P8YLN2</accession>
<evidence type="ECO:0000256" key="3">
    <source>
        <dbReference type="ARBA" id="ARBA00023295"/>
    </source>
</evidence>
<comment type="similarity">
    <text evidence="1 4">Belongs to the glycosyl hydrolase 1 family.</text>
</comment>
<dbReference type="Proteomes" id="UP000515158">
    <property type="component" value="Unplaced"/>
</dbReference>
<gene>
    <name evidence="7" type="primary">LOC117643138</name>
</gene>
<dbReference type="GO" id="GO:0005975">
    <property type="term" value="P:carbohydrate metabolic process"/>
    <property type="evidence" value="ECO:0007669"/>
    <property type="project" value="InterPro"/>
</dbReference>
<keyword evidence="6" id="KW-1185">Reference proteome</keyword>
<protein>
    <submittedName>
        <fullName evidence="7">Lactase-phlorizin hydrolase-like isoform X1</fullName>
    </submittedName>
</protein>
<name>A0A6P8YLN2_THRPL</name>
<keyword evidence="2" id="KW-0378">Hydrolase</keyword>
<evidence type="ECO:0000313" key="6">
    <source>
        <dbReference type="Proteomes" id="UP000515158"/>
    </source>
</evidence>
<keyword evidence="3" id="KW-0326">Glycosidase</keyword>
<dbReference type="Pfam" id="PF00232">
    <property type="entry name" value="Glyco_hydro_1"/>
    <property type="match status" value="1"/>
</dbReference>
<dbReference type="AlphaFoldDB" id="A0A6P8YLN2"/>
<dbReference type="PANTHER" id="PTHR10353">
    <property type="entry name" value="GLYCOSYL HYDROLASE"/>
    <property type="match status" value="1"/>
</dbReference>
<feature type="region of interest" description="Disordered" evidence="5">
    <location>
        <begin position="1"/>
        <end position="28"/>
    </location>
</feature>
<dbReference type="InterPro" id="IPR017853">
    <property type="entry name" value="GH"/>
</dbReference>
<evidence type="ECO:0000313" key="7">
    <source>
        <dbReference type="RefSeq" id="XP_034237726.1"/>
    </source>
</evidence>
<reference evidence="7" key="1">
    <citation type="submission" date="2025-08" db="UniProtKB">
        <authorList>
            <consortium name="RefSeq"/>
        </authorList>
    </citation>
    <scope>IDENTIFICATION</scope>
    <source>
        <tissue evidence="7">Total insect</tissue>
    </source>
</reference>
<dbReference type="GO" id="GO:0008422">
    <property type="term" value="F:beta-glucosidase activity"/>
    <property type="evidence" value="ECO:0007669"/>
    <property type="project" value="TreeGrafter"/>
</dbReference>
<dbReference type="OrthoDB" id="65569at2759"/>
<proteinExistence type="inferred from homology"/>
<dbReference type="Gene3D" id="3.20.20.80">
    <property type="entry name" value="Glycosidases"/>
    <property type="match status" value="1"/>
</dbReference>
<evidence type="ECO:0000256" key="4">
    <source>
        <dbReference type="RuleBase" id="RU003690"/>
    </source>
</evidence>
<dbReference type="GeneID" id="117643138"/>
<evidence type="ECO:0000256" key="1">
    <source>
        <dbReference type="ARBA" id="ARBA00010838"/>
    </source>
</evidence>
<dbReference type="RefSeq" id="XP_034237726.1">
    <property type="nucleotide sequence ID" value="XM_034381835.1"/>
</dbReference>
<evidence type="ECO:0000256" key="5">
    <source>
        <dbReference type="SAM" id="MobiDB-lite"/>
    </source>
</evidence>
<dbReference type="InParanoid" id="A0A6P8YLN2"/>
<dbReference type="PRINTS" id="PR00131">
    <property type="entry name" value="GLHYDRLASE1"/>
</dbReference>